<dbReference type="PIRSF" id="PIRSF028153">
    <property type="entry name" value="MSHA_biogenesis_protein_MshI"/>
    <property type="match status" value="1"/>
</dbReference>
<dbReference type="OrthoDB" id="5296002at2"/>
<accession>A0A2T3JDM6</accession>
<proteinExistence type="predicted"/>
<name>A0A2T3JDM6_9GAMM</name>
<dbReference type="RefSeq" id="WP_107243676.1">
    <property type="nucleotide sequence ID" value="NZ_PYMJ01000017.1"/>
</dbReference>
<dbReference type="Pfam" id="PF05137">
    <property type="entry name" value="PilN"/>
    <property type="match status" value="1"/>
</dbReference>
<keyword evidence="1" id="KW-0472">Membrane</keyword>
<keyword evidence="3" id="KW-1185">Reference proteome</keyword>
<sequence length="491" mass="53823">MKSTALFNKYFNKKSHHKLACLAVFADSITIVYESEQQCITDSIDISGAGQWADAIKSLLEKHELSGCKLKLVLGHGLYQSLLIEKPDIPRAELPTALPFLVKDLVNESPMDLVADGFPAPLKDRLQVFVANRKHIEQLIKICADANGELIAVSAEEIVWGQFTSSSLSQLILHRRSSAGLQLTAFKQQTLCFQRQLRGFTDPLIGSESDALQLDNLALELQRSLDFLSAQLRDNPINQLVISCDGEDDALLAQELSQRLSVSVSAISPTHSTLTTNAARIAWAALNQLDGSGINLYSDALKPQKNYLTLPNVIASWAIIVVVMATLTGWYQWKNYVVKEKLAAEQASLTAKRTELDRAKAALAKHVPSPLKVELAGSLEQDLAAKQATLKAIENHDDSLKVGYAGMLKQLSDAASGDVSVSRIRATGKALDLEGLARSPDAVPGWLRAFKAYPSLSERRFQLLSLGRNEKNIVTFRLLADRTAAQQESKK</sequence>
<keyword evidence="1" id="KW-0812">Transmembrane</keyword>
<gene>
    <name evidence="2" type="ORF">C9J12_16240</name>
</gene>
<comment type="caution">
    <text evidence="2">The sequence shown here is derived from an EMBL/GenBank/DDBJ whole genome shotgun (WGS) entry which is preliminary data.</text>
</comment>
<dbReference type="SUPFAM" id="SSF53067">
    <property type="entry name" value="Actin-like ATPase domain"/>
    <property type="match status" value="1"/>
</dbReference>
<dbReference type="EMBL" id="PYMJ01000017">
    <property type="protein sequence ID" value="PSU47001.1"/>
    <property type="molecule type" value="Genomic_DNA"/>
</dbReference>
<dbReference type="Proteomes" id="UP000240987">
    <property type="component" value="Unassembled WGS sequence"/>
</dbReference>
<evidence type="ECO:0000313" key="2">
    <source>
        <dbReference type="EMBL" id="PSU47001.1"/>
    </source>
</evidence>
<protein>
    <submittedName>
        <fullName evidence="2">MSHA biogenesis protein MshI</fullName>
    </submittedName>
</protein>
<dbReference type="AlphaFoldDB" id="A0A2T3JDM6"/>
<dbReference type="InterPro" id="IPR043129">
    <property type="entry name" value="ATPase_NBD"/>
</dbReference>
<reference evidence="2 3" key="1">
    <citation type="submission" date="2018-01" db="EMBL/GenBank/DDBJ databases">
        <title>Whole genome sequencing of Histamine producing bacteria.</title>
        <authorList>
            <person name="Butler K."/>
        </authorList>
    </citation>
    <scope>NUCLEOTIDE SEQUENCE [LARGE SCALE GENOMIC DNA]</scope>
    <source>
        <strain evidence="2 3">JCM 12947</strain>
    </source>
</reference>
<dbReference type="InterPro" id="IPR007813">
    <property type="entry name" value="PilN"/>
</dbReference>
<dbReference type="InterPro" id="IPR016871">
    <property type="entry name" value="MSHA_biogenesis_MshI"/>
</dbReference>
<keyword evidence="1" id="KW-1133">Transmembrane helix</keyword>
<organism evidence="2 3">
    <name type="scientific">Photobacterium frigidiphilum</name>
    <dbReference type="NCBI Taxonomy" id="264736"/>
    <lineage>
        <taxon>Bacteria</taxon>
        <taxon>Pseudomonadati</taxon>
        <taxon>Pseudomonadota</taxon>
        <taxon>Gammaproteobacteria</taxon>
        <taxon>Vibrionales</taxon>
        <taxon>Vibrionaceae</taxon>
        <taxon>Photobacterium</taxon>
    </lineage>
</organism>
<feature type="transmembrane region" description="Helical" evidence="1">
    <location>
        <begin position="314"/>
        <end position="333"/>
    </location>
</feature>
<evidence type="ECO:0000313" key="3">
    <source>
        <dbReference type="Proteomes" id="UP000240987"/>
    </source>
</evidence>
<evidence type="ECO:0000256" key="1">
    <source>
        <dbReference type="SAM" id="Phobius"/>
    </source>
</evidence>